<dbReference type="Proteomes" id="UP000238083">
    <property type="component" value="Unassembled WGS sequence"/>
</dbReference>
<dbReference type="GO" id="GO:0016853">
    <property type="term" value="F:isomerase activity"/>
    <property type="evidence" value="ECO:0007669"/>
    <property type="project" value="UniProtKB-KW"/>
</dbReference>
<reference evidence="2 3" key="1">
    <citation type="submission" date="2018-03" db="EMBL/GenBank/DDBJ databases">
        <title>Genomic Encyclopedia of Archaeal and Bacterial Type Strains, Phase II (KMG-II): from individual species to whole genera.</title>
        <authorList>
            <person name="Goeker M."/>
        </authorList>
    </citation>
    <scope>NUCLEOTIDE SEQUENCE [LARGE SCALE GENOMIC DNA]</scope>
    <source>
        <strain evidence="2 3">DSM 19711</strain>
    </source>
</reference>
<dbReference type="RefSeq" id="WP_211298966.1">
    <property type="nucleotide sequence ID" value="NZ_PVZF01000027.1"/>
</dbReference>
<dbReference type="InterPro" id="IPR013022">
    <property type="entry name" value="Xyl_isomerase-like_TIM-brl"/>
</dbReference>
<dbReference type="InterPro" id="IPR036237">
    <property type="entry name" value="Xyl_isomerase-like_sf"/>
</dbReference>
<proteinExistence type="predicted"/>
<name>A0A2T0QSB9_9ACTN</name>
<organism evidence="2 3">
    <name type="scientific">Kineococcus rhizosphaerae</name>
    <dbReference type="NCBI Taxonomy" id="559628"/>
    <lineage>
        <taxon>Bacteria</taxon>
        <taxon>Bacillati</taxon>
        <taxon>Actinomycetota</taxon>
        <taxon>Actinomycetes</taxon>
        <taxon>Kineosporiales</taxon>
        <taxon>Kineosporiaceae</taxon>
        <taxon>Kineococcus</taxon>
    </lineage>
</organism>
<keyword evidence="3" id="KW-1185">Reference proteome</keyword>
<dbReference type="PANTHER" id="PTHR12110:SF41">
    <property type="entry name" value="INOSOSE DEHYDRATASE"/>
    <property type="match status" value="1"/>
</dbReference>
<dbReference type="EMBL" id="PVZF01000027">
    <property type="protein sequence ID" value="PRY07801.1"/>
    <property type="molecule type" value="Genomic_DNA"/>
</dbReference>
<dbReference type="SUPFAM" id="SSF51658">
    <property type="entry name" value="Xylose isomerase-like"/>
    <property type="match status" value="1"/>
</dbReference>
<evidence type="ECO:0000313" key="2">
    <source>
        <dbReference type="EMBL" id="PRY07801.1"/>
    </source>
</evidence>
<feature type="domain" description="Xylose isomerase-like TIM barrel" evidence="1">
    <location>
        <begin position="32"/>
        <end position="274"/>
    </location>
</feature>
<evidence type="ECO:0000259" key="1">
    <source>
        <dbReference type="Pfam" id="PF01261"/>
    </source>
</evidence>
<dbReference type="AlphaFoldDB" id="A0A2T0QSB9"/>
<dbReference type="PANTHER" id="PTHR12110">
    <property type="entry name" value="HYDROXYPYRUVATE ISOMERASE"/>
    <property type="match status" value="1"/>
</dbReference>
<evidence type="ECO:0000313" key="3">
    <source>
        <dbReference type="Proteomes" id="UP000238083"/>
    </source>
</evidence>
<protein>
    <submittedName>
        <fullName evidence="2">Sugar phosphate isomerase/epimerase</fullName>
    </submittedName>
</protein>
<keyword evidence="2" id="KW-0413">Isomerase</keyword>
<comment type="caution">
    <text evidence="2">The sequence shown here is derived from an EMBL/GenBank/DDBJ whole genome shotgun (WGS) entry which is preliminary data.</text>
</comment>
<dbReference type="Gene3D" id="3.20.20.150">
    <property type="entry name" value="Divalent-metal-dependent TIM barrel enzymes"/>
    <property type="match status" value="1"/>
</dbReference>
<sequence length="289" mass="31443">MTTTYTTQNLATDKVLCSTITLRHLPLREALQTISELGFTGVDLGALPGVCNHVPYELNAAAVREVTAVVRDSGLIVRSVNADVGDLNVPLTPAETAARREHADRLLDLCTGIGANALVLPNGRQDHEPVRDLASDLELVAEQLRALAELTADRQVELWVEAPHHFRLVHDVDLASSLYELLPASIGAVLDVSHIVAAGSTPRRFLELFADRVRHVHLRDAEPGYIHHSIGRGAVDFPDTITALSEYGYQGLFALELETRDLADRDRPTAALKAGEYISSLIMARAAQD</sequence>
<dbReference type="Pfam" id="PF01261">
    <property type="entry name" value="AP_endonuc_2"/>
    <property type="match status" value="1"/>
</dbReference>
<accession>A0A2T0QSB9</accession>
<gene>
    <name evidence="2" type="ORF">CLV37_1276</name>
</gene>
<dbReference type="InterPro" id="IPR050312">
    <property type="entry name" value="IolE/XylAMocC-like"/>
</dbReference>